<accession>A0A165HGV2</accession>
<evidence type="ECO:0000256" key="4">
    <source>
        <dbReference type="ARBA" id="ARBA00012240"/>
    </source>
</evidence>
<comment type="cofactor">
    <cofactor evidence="14">
        <name>Fe cation</name>
        <dbReference type="ChEBI" id="CHEBI:24875"/>
    </cofactor>
    <text evidence="14">Binds 1 Fe cation per subunit.</text>
</comment>
<feature type="binding site" evidence="14">
    <location>
        <position position="54"/>
    </location>
    <ligand>
        <name>Fe cation</name>
        <dbReference type="ChEBI" id="CHEBI:24875"/>
    </ligand>
</feature>
<dbReference type="PIRSF" id="PIRSF006160">
    <property type="entry name" value="AI2"/>
    <property type="match status" value="1"/>
</dbReference>
<name>A0A165HGV2_9BACL</name>
<dbReference type="InterPro" id="IPR011249">
    <property type="entry name" value="Metalloenz_LuxS/M16"/>
</dbReference>
<proteinExistence type="inferred from homology"/>
<dbReference type="PANTHER" id="PTHR35799">
    <property type="entry name" value="S-RIBOSYLHOMOCYSTEINE LYASE"/>
    <property type="match status" value="1"/>
</dbReference>
<comment type="similarity">
    <text evidence="2 14">Belongs to the LuxS family.</text>
</comment>
<dbReference type="GO" id="GO:0009372">
    <property type="term" value="P:quorum sensing"/>
    <property type="evidence" value="ECO:0007669"/>
    <property type="project" value="UniProtKB-UniRule"/>
</dbReference>
<evidence type="ECO:0000256" key="7">
    <source>
        <dbReference type="ARBA" id="ARBA00022723"/>
    </source>
</evidence>
<dbReference type="RefSeq" id="WP_063177967.1">
    <property type="nucleotide sequence ID" value="NZ_LQNT01000001.1"/>
</dbReference>
<evidence type="ECO:0000256" key="9">
    <source>
        <dbReference type="ARBA" id="ARBA00023004"/>
    </source>
</evidence>
<gene>
    <name evidence="14" type="primary">luxS</name>
    <name evidence="15" type="ORF">AV656_01065</name>
</gene>
<evidence type="ECO:0000256" key="6">
    <source>
        <dbReference type="ARBA" id="ARBA00022654"/>
    </source>
</evidence>
<evidence type="ECO:0000256" key="14">
    <source>
        <dbReference type="HAMAP-Rule" id="MF_00091"/>
    </source>
</evidence>
<dbReference type="GO" id="GO:0043768">
    <property type="term" value="F:S-ribosylhomocysteine lyase activity"/>
    <property type="evidence" value="ECO:0007669"/>
    <property type="project" value="UniProtKB-UniRule"/>
</dbReference>
<evidence type="ECO:0000256" key="10">
    <source>
        <dbReference type="ARBA" id="ARBA00023239"/>
    </source>
</evidence>
<dbReference type="EMBL" id="LQNT01000001">
    <property type="protein sequence ID" value="KZE39904.1"/>
    <property type="molecule type" value="Genomic_DNA"/>
</dbReference>
<feature type="binding site" evidence="14">
    <location>
        <position position="58"/>
    </location>
    <ligand>
        <name>Fe cation</name>
        <dbReference type="ChEBI" id="CHEBI:24875"/>
    </ligand>
</feature>
<organism evidence="15 16">
    <name type="scientific">Bhargavaea cecembensis</name>
    <dbReference type="NCBI Taxonomy" id="394098"/>
    <lineage>
        <taxon>Bacteria</taxon>
        <taxon>Bacillati</taxon>
        <taxon>Bacillota</taxon>
        <taxon>Bacilli</taxon>
        <taxon>Bacillales</taxon>
        <taxon>Caryophanaceae</taxon>
        <taxon>Bhargavaea</taxon>
    </lineage>
</organism>
<dbReference type="Gene3D" id="3.30.1360.80">
    <property type="entry name" value="S-ribosylhomocysteinase (LuxS)"/>
    <property type="match status" value="1"/>
</dbReference>
<evidence type="ECO:0000256" key="1">
    <source>
        <dbReference type="ARBA" id="ARBA00000297"/>
    </source>
</evidence>
<evidence type="ECO:0000256" key="8">
    <source>
        <dbReference type="ARBA" id="ARBA00022929"/>
    </source>
</evidence>
<evidence type="ECO:0000256" key="2">
    <source>
        <dbReference type="ARBA" id="ARBA00007311"/>
    </source>
</evidence>
<evidence type="ECO:0000313" key="15">
    <source>
        <dbReference type="EMBL" id="KZE39904.1"/>
    </source>
</evidence>
<evidence type="ECO:0000313" key="16">
    <source>
        <dbReference type="Proteomes" id="UP000076490"/>
    </source>
</evidence>
<comment type="subunit">
    <text evidence="3 14">Homodimer.</text>
</comment>
<sequence>MAQVESFLLDHNKVIAPYVRLAGTEQHTKGSSLQKYDLRFLQPNKDAMPTSAVHTLEHLLATYMRDEVEGIVDISPMGCRTGFYMIIWDEHDPAEIARGLKATLEKVIETETVPAVSALECGNYRDHSLFAAKEYAKQVLEAGISIDAFERKFAEPVK</sequence>
<protein>
    <recommendedName>
        <fullName evidence="5 14">S-ribosylhomocysteine lyase</fullName>
        <ecNumber evidence="4 14">4.4.1.21</ecNumber>
    </recommendedName>
    <alternativeName>
        <fullName evidence="12 14">AI-2 synthesis protein</fullName>
    </alternativeName>
    <alternativeName>
        <fullName evidence="13 14">Autoinducer-2 production protein LuxS</fullName>
    </alternativeName>
</protein>
<evidence type="ECO:0000256" key="5">
    <source>
        <dbReference type="ARBA" id="ARBA00015130"/>
    </source>
</evidence>
<keyword evidence="8 14" id="KW-0071">Autoinducer synthesis</keyword>
<keyword evidence="6 14" id="KW-0673">Quorum sensing</keyword>
<keyword evidence="7 14" id="KW-0479">Metal-binding</keyword>
<feature type="binding site" evidence="14">
    <location>
        <position position="121"/>
    </location>
    <ligand>
        <name>Fe cation</name>
        <dbReference type="ChEBI" id="CHEBI:24875"/>
    </ligand>
</feature>
<dbReference type="NCBIfam" id="NF002606">
    <property type="entry name" value="PRK02260.2-4"/>
    <property type="match status" value="1"/>
</dbReference>
<dbReference type="HAMAP" id="MF_00091">
    <property type="entry name" value="LuxS"/>
    <property type="match status" value="1"/>
</dbReference>
<dbReference type="InterPro" id="IPR003815">
    <property type="entry name" value="S-ribosylhomocysteinase"/>
</dbReference>
<keyword evidence="10 14" id="KW-0456">Lyase</keyword>
<comment type="function">
    <text evidence="11 14">Involved in the synthesis of autoinducer 2 (AI-2) which is secreted by bacteria and is used to communicate both the cell density and the metabolic potential of the environment. The regulation of gene expression in response to changes in cell density is called quorum sensing. Catalyzes the transformation of S-ribosylhomocysteine (RHC) to homocysteine (HC) and 4,5-dihydroxy-2,3-pentadione (DPD).</text>
</comment>
<dbReference type="InterPro" id="IPR037005">
    <property type="entry name" value="LuxS_sf"/>
</dbReference>
<reference evidence="15 16" key="1">
    <citation type="submission" date="2016-01" db="EMBL/GenBank/DDBJ databases">
        <title>Whole genome sequencing of Bhargavaea cecembensis T14.</title>
        <authorList>
            <person name="Hong K.W."/>
        </authorList>
    </citation>
    <scope>NUCLEOTIDE SEQUENCE [LARGE SCALE GENOMIC DNA]</scope>
    <source>
        <strain evidence="15 16">T14</strain>
    </source>
</reference>
<dbReference type="Proteomes" id="UP000076490">
    <property type="component" value="Unassembled WGS sequence"/>
</dbReference>
<comment type="caution">
    <text evidence="15">The sequence shown here is derived from an EMBL/GenBank/DDBJ whole genome shotgun (WGS) entry which is preliminary data.</text>
</comment>
<dbReference type="GO" id="GO:0005506">
    <property type="term" value="F:iron ion binding"/>
    <property type="evidence" value="ECO:0007669"/>
    <property type="project" value="InterPro"/>
</dbReference>
<dbReference type="SUPFAM" id="SSF63411">
    <property type="entry name" value="LuxS/MPP-like metallohydrolase"/>
    <property type="match status" value="1"/>
</dbReference>
<dbReference type="NCBIfam" id="NF002604">
    <property type="entry name" value="PRK02260.1-4"/>
    <property type="match status" value="1"/>
</dbReference>
<dbReference type="OrthoDB" id="9788129at2"/>
<evidence type="ECO:0000256" key="3">
    <source>
        <dbReference type="ARBA" id="ARBA00011738"/>
    </source>
</evidence>
<evidence type="ECO:0000256" key="12">
    <source>
        <dbReference type="ARBA" id="ARBA00030600"/>
    </source>
</evidence>
<dbReference type="EC" id="4.4.1.21" evidence="4 14"/>
<dbReference type="PANTHER" id="PTHR35799:SF1">
    <property type="entry name" value="S-RIBOSYLHOMOCYSTEINE LYASE"/>
    <property type="match status" value="1"/>
</dbReference>
<dbReference type="AlphaFoldDB" id="A0A165HGV2"/>
<evidence type="ECO:0000256" key="13">
    <source>
        <dbReference type="ARBA" id="ARBA00031777"/>
    </source>
</evidence>
<comment type="catalytic activity">
    <reaction evidence="1 14">
        <text>S-(5-deoxy-D-ribos-5-yl)-L-homocysteine = (S)-4,5-dihydroxypentane-2,3-dione + L-homocysteine</text>
        <dbReference type="Rhea" id="RHEA:17753"/>
        <dbReference type="ChEBI" id="CHEBI:29484"/>
        <dbReference type="ChEBI" id="CHEBI:58195"/>
        <dbReference type="ChEBI" id="CHEBI:58199"/>
        <dbReference type="EC" id="4.4.1.21"/>
    </reaction>
</comment>
<evidence type="ECO:0000256" key="11">
    <source>
        <dbReference type="ARBA" id="ARBA00024654"/>
    </source>
</evidence>
<dbReference type="PRINTS" id="PR01487">
    <property type="entry name" value="LUXSPROTEIN"/>
</dbReference>
<keyword evidence="9 14" id="KW-0408">Iron</keyword>
<dbReference type="Pfam" id="PF02664">
    <property type="entry name" value="LuxS"/>
    <property type="match status" value="1"/>
</dbReference>